<keyword evidence="1" id="KW-0812">Transmembrane</keyword>
<feature type="transmembrane region" description="Helical" evidence="1">
    <location>
        <begin position="119"/>
        <end position="139"/>
    </location>
</feature>
<sequence length="297" mass="31813">MPKDYSNRNLQKASFKNADLAYSNFANSDLRGTDFTGADLTGADFTHVKTGIAPIHTTLLFFAALIVSLISGYVAMLAGHLIQRMLISKDILIKIAGIISILLTILFIVYIYLKGGRNAIRNLIKPASFIALLIGFVSLMTGAGTGIGMAALVLVNILVVIMFIVGTVARVVAGALSNILFLIVAMGGGMFGKSVGGGIGTLIMAMSCAIISKRALSGAEGFDALRRIVFSIVSKFGTSFRNARLFNANFSGSIIRDTDFSNTDLSMVNWGDSRIINYLADEQMISEKKGPHKQEIN</sequence>
<gene>
    <name evidence="2" type="ORF">OCK74_24520</name>
</gene>
<reference evidence="2" key="2">
    <citation type="submission" date="2023-04" db="EMBL/GenBank/DDBJ databases">
        <title>Paracnuella aquatica gen. nov., sp. nov., a member of the family Chitinophagaceae isolated from a hot spring.</title>
        <authorList>
            <person name="Wang C."/>
        </authorList>
    </citation>
    <scope>NUCLEOTIDE SEQUENCE</scope>
    <source>
        <strain evidence="2">LB-8</strain>
    </source>
</reference>
<dbReference type="InterPro" id="IPR001646">
    <property type="entry name" value="5peptide_repeat"/>
</dbReference>
<accession>A0A9X3BJ48</accession>
<organism evidence="2 3">
    <name type="scientific">Paraflavisolibacter caeni</name>
    <dbReference type="NCBI Taxonomy" id="2982496"/>
    <lineage>
        <taxon>Bacteria</taxon>
        <taxon>Pseudomonadati</taxon>
        <taxon>Bacteroidota</taxon>
        <taxon>Chitinophagia</taxon>
        <taxon>Chitinophagales</taxon>
        <taxon>Chitinophagaceae</taxon>
        <taxon>Paraflavisolibacter</taxon>
    </lineage>
</organism>
<evidence type="ECO:0000256" key="1">
    <source>
        <dbReference type="SAM" id="Phobius"/>
    </source>
</evidence>
<evidence type="ECO:0000313" key="2">
    <source>
        <dbReference type="EMBL" id="MCU7552307.1"/>
    </source>
</evidence>
<dbReference type="EMBL" id="JAOTIF010000032">
    <property type="protein sequence ID" value="MCU7552307.1"/>
    <property type="molecule type" value="Genomic_DNA"/>
</dbReference>
<dbReference type="InterPro" id="IPR044213">
    <property type="entry name" value="At2g44920-like"/>
</dbReference>
<feature type="transmembrane region" description="Helical" evidence="1">
    <location>
        <begin position="91"/>
        <end position="113"/>
    </location>
</feature>
<keyword evidence="1" id="KW-0472">Membrane</keyword>
<dbReference type="Proteomes" id="UP001155483">
    <property type="component" value="Unassembled WGS sequence"/>
</dbReference>
<protein>
    <submittedName>
        <fullName evidence="2">Pentapeptide repeat-containing protein</fullName>
    </submittedName>
</protein>
<evidence type="ECO:0000313" key="3">
    <source>
        <dbReference type="Proteomes" id="UP001155483"/>
    </source>
</evidence>
<dbReference type="SUPFAM" id="SSF141571">
    <property type="entry name" value="Pentapeptide repeat-like"/>
    <property type="match status" value="1"/>
</dbReference>
<keyword evidence="1" id="KW-1133">Transmembrane helix</keyword>
<keyword evidence="3" id="KW-1185">Reference proteome</keyword>
<dbReference type="Gene3D" id="2.160.20.80">
    <property type="entry name" value="E3 ubiquitin-protein ligase SopA"/>
    <property type="match status" value="2"/>
</dbReference>
<reference evidence="2" key="1">
    <citation type="submission" date="2022-09" db="EMBL/GenBank/DDBJ databases">
        <authorList>
            <person name="Yuan C."/>
            <person name="Ke Z."/>
        </authorList>
    </citation>
    <scope>NUCLEOTIDE SEQUENCE</scope>
    <source>
        <strain evidence="2">LB-8</strain>
    </source>
</reference>
<feature type="transmembrane region" description="Helical" evidence="1">
    <location>
        <begin position="151"/>
        <end position="173"/>
    </location>
</feature>
<feature type="transmembrane region" description="Helical" evidence="1">
    <location>
        <begin position="179"/>
        <end position="205"/>
    </location>
</feature>
<proteinExistence type="predicted"/>
<dbReference type="Pfam" id="PF00805">
    <property type="entry name" value="Pentapeptide"/>
    <property type="match status" value="2"/>
</dbReference>
<dbReference type="RefSeq" id="WP_279299744.1">
    <property type="nucleotide sequence ID" value="NZ_JAOTIF010000032.1"/>
</dbReference>
<dbReference type="PANTHER" id="PTHR47200:SF2">
    <property type="entry name" value="THYLAKOID LUMENAL 15 KDA PROTEIN 1, CHLOROPLASTIC"/>
    <property type="match status" value="1"/>
</dbReference>
<name>A0A9X3BJ48_9BACT</name>
<dbReference type="AlphaFoldDB" id="A0A9X3BJ48"/>
<dbReference type="PANTHER" id="PTHR47200">
    <property type="entry name" value="THYLAKOID LUMENAL 15 KDA PROTEIN 1, CHLOROPLASTIC"/>
    <property type="match status" value="1"/>
</dbReference>
<comment type="caution">
    <text evidence="2">The sequence shown here is derived from an EMBL/GenBank/DDBJ whole genome shotgun (WGS) entry which is preliminary data.</text>
</comment>
<feature type="transmembrane region" description="Helical" evidence="1">
    <location>
        <begin position="59"/>
        <end position="79"/>
    </location>
</feature>